<gene>
    <name evidence="3" type="ORF">BK659_07455</name>
</gene>
<accession>A0A423H984</accession>
<protein>
    <recommendedName>
        <fullName evidence="5">Lipoprotein</fullName>
    </recommendedName>
</protein>
<feature type="region of interest" description="Disordered" evidence="1">
    <location>
        <begin position="45"/>
        <end position="125"/>
    </location>
</feature>
<dbReference type="OrthoDB" id="7026821at2"/>
<evidence type="ECO:0000313" key="4">
    <source>
        <dbReference type="Proteomes" id="UP000286071"/>
    </source>
</evidence>
<feature type="signal peptide" evidence="2">
    <location>
        <begin position="1"/>
        <end position="23"/>
    </location>
</feature>
<dbReference type="Proteomes" id="UP000286071">
    <property type="component" value="Unassembled WGS sequence"/>
</dbReference>
<dbReference type="EMBL" id="MOBJ01000006">
    <property type="protein sequence ID" value="RON09753.1"/>
    <property type="molecule type" value="Genomic_DNA"/>
</dbReference>
<proteinExistence type="predicted"/>
<comment type="caution">
    <text evidence="3">The sequence shown here is derived from an EMBL/GenBank/DDBJ whole genome shotgun (WGS) entry which is preliminary data.</text>
</comment>
<evidence type="ECO:0000256" key="1">
    <source>
        <dbReference type="SAM" id="MobiDB-lite"/>
    </source>
</evidence>
<keyword evidence="2" id="KW-0732">Signal</keyword>
<evidence type="ECO:0008006" key="5">
    <source>
        <dbReference type="Google" id="ProtNLM"/>
    </source>
</evidence>
<reference evidence="3 4" key="1">
    <citation type="submission" date="2016-10" db="EMBL/GenBank/DDBJ databases">
        <title>Comparative genome analysis of multiple Pseudomonas spp. focuses on biocontrol and plant growth promoting traits.</title>
        <authorList>
            <person name="Tao X.-Y."/>
            <person name="Taylor C.G."/>
        </authorList>
    </citation>
    <scope>NUCLEOTIDE SEQUENCE [LARGE SCALE GENOMIC DNA]</scope>
    <source>
        <strain evidence="3 4">48H11</strain>
    </source>
</reference>
<dbReference type="RefSeq" id="WP_123424500.1">
    <property type="nucleotide sequence ID" value="NZ_MOBJ01000006.1"/>
</dbReference>
<name>A0A423H984_9PSED</name>
<evidence type="ECO:0000256" key="2">
    <source>
        <dbReference type="SAM" id="SignalP"/>
    </source>
</evidence>
<dbReference type="AlphaFoldDB" id="A0A423H984"/>
<organism evidence="3 4">
    <name type="scientific">Pseudomonas brassicacearum</name>
    <dbReference type="NCBI Taxonomy" id="930166"/>
    <lineage>
        <taxon>Bacteria</taxon>
        <taxon>Pseudomonadati</taxon>
        <taxon>Pseudomonadota</taxon>
        <taxon>Gammaproteobacteria</taxon>
        <taxon>Pseudomonadales</taxon>
        <taxon>Pseudomonadaceae</taxon>
        <taxon>Pseudomonas</taxon>
    </lineage>
</organism>
<feature type="compositionally biased region" description="Basic and acidic residues" evidence="1">
    <location>
        <begin position="116"/>
        <end position="125"/>
    </location>
</feature>
<feature type="chain" id="PRO_5019224632" description="Lipoprotein" evidence="2">
    <location>
        <begin position="24"/>
        <end position="125"/>
    </location>
</feature>
<sequence>MNRFVLGTTALALSGLLGTLAQAGADIGMLTAVVGHPVVLAQNLPDNSDNPYNNPIRRANPNSMQGTQPSGPVIRGPNTVPVPRPPTLENGGIGNGYPRSGTAPSSVKPYVPPKPAPRDPDTSSY</sequence>
<feature type="compositionally biased region" description="Polar residues" evidence="1">
    <location>
        <begin position="60"/>
        <end position="70"/>
    </location>
</feature>
<evidence type="ECO:0000313" key="3">
    <source>
        <dbReference type="EMBL" id="RON09753.1"/>
    </source>
</evidence>